<dbReference type="Pfam" id="PF00080">
    <property type="entry name" value="Sod_Cu"/>
    <property type="match status" value="2"/>
</dbReference>
<dbReference type="GO" id="GO:0006801">
    <property type="term" value="P:superoxide metabolic process"/>
    <property type="evidence" value="ECO:0007669"/>
    <property type="project" value="InterPro"/>
</dbReference>
<evidence type="ECO:0000313" key="3">
    <source>
        <dbReference type="Proteomes" id="UP000288716"/>
    </source>
</evidence>
<feature type="domain" description="Superoxide dismutase copper/zinc binding" evidence="1">
    <location>
        <begin position="458"/>
        <end position="605"/>
    </location>
</feature>
<dbReference type="Gene3D" id="2.60.40.200">
    <property type="entry name" value="Superoxide dismutase, copper/zinc binding domain"/>
    <property type="match status" value="6"/>
</dbReference>
<sequence>FFFTVAAPVTLYVPFNTSGIRGNITFRQERSDGIVNISIHLTTTLQTKNLLQFSWAIHSNPVLYDSNSACSKTELGKEEHDMAKRHGPIQIPAIDGKVQIFEDAVITLQGKKSIWGRSVKLMKMNSSQELCSNIFDFGEVKTAEAVFATPVAGLVIFRENERRETLIFSNLFHVGDDYRSASSHEWKILVTDIADTRRNKKCNYLDIIFDPTGTDDKLCSTDNHEHCPVGDLTRKHGKITVGATNNRYSKKVFVDTNIPLVELESSRNIYLVLYEKDNPKRVMSCTELNLVHRREVKAFIDMFGVKGQFVFSQRYKMDPTVVTVTLENVEGRAKLYHIQQFPVPVRISMRDKVCSELSIGHRFNPYSVNASQSPSPGFGTNDEYEVGDLSGKYGVLSEGRNHSGVHVDMNLPLFGINSIIGRSVVLLKPNNERWVCATIGYPRPTITAVAKFVYPIVGEIVIRQEKDNPWSESTVLVELNYADGTGNNTDNHAWHVHVNEPGRDFTGWKNRCFSAGPHFNPFNVGLSKYSSCNNENQYRCEVGDLTSKSKRITIAAHKGTVNNKHFYSDILLPLSGPHSIIGRSIVIHDDHANKQRGNRMACAPIKVVHPLTAAVRDWKVGRGVISNITGSIQIFQATEFDESLVKIDLRGLNALAGEYHIHELWVPQSKEFPCSSDSVFDVYNPFGVNDAIGWASTVGSNDQYKTGDLSGKYGSLEAKSTQRLQVIDSNLHLHGTNSIVGRSVVIQKREKRLRWVCASIRLEARKSEAKEIVAIASFDDHRSAVSGFIRMRQYEYTDGSTSNTWIEVDLKHTHSERNASAGHNWAVYVTQVGEDAFTDIKQVRCLASGYRWNPYLVKSDIDSYTNDCNSGNQLRCEMGDLSGKHGSLTIGHKRYVYTDINLPLTGNYSVLGRSIVIFDRNDNSVKMACANIKTDVHISSNVAVRKFPSFTVSKFMDTFRSLLNTTEWLVLADVQNSNEILEGECFQVKLHFYGSDAYRLQIEFTNLLNLGSVVRHDKFGTKTIFTNYHPCRTTSKYLF</sequence>
<dbReference type="GO" id="GO:0046872">
    <property type="term" value="F:metal ion binding"/>
    <property type="evidence" value="ECO:0007669"/>
    <property type="project" value="InterPro"/>
</dbReference>
<dbReference type="OrthoDB" id="159229at2759"/>
<comment type="caution">
    <text evidence="2">The sequence shown here is derived from an EMBL/GenBank/DDBJ whole genome shotgun (WGS) entry which is preliminary data.</text>
</comment>
<dbReference type="PANTHER" id="PTHR20910">
    <property type="entry name" value="AGAP001623-PA"/>
    <property type="match status" value="1"/>
</dbReference>
<dbReference type="InterPro" id="IPR036423">
    <property type="entry name" value="SOD-like_Cu/Zn_dom_sf"/>
</dbReference>
<proteinExistence type="predicted"/>
<dbReference type="InterPro" id="IPR001424">
    <property type="entry name" value="SOD_Cu_Zn_dom"/>
</dbReference>
<protein>
    <recommendedName>
        <fullName evidence="1">Superoxide dismutase copper/zinc binding domain-containing protein</fullName>
    </recommendedName>
</protein>
<dbReference type="InterPro" id="IPR053257">
    <property type="entry name" value="Cu-only_SOD"/>
</dbReference>
<gene>
    <name evidence="2" type="ORF">B4U80_11343</name>
</gene>
<dbReference type="VEuPathDB" id="VectorBase:LDEU000737"/>
<reference evidence="2 3" key="1">
    <citation type="journal article" date="2018" name="Gigascience">
        <title>Genomes of trombidid mites reveal novel predicted allergens and laterally-transferred genes associated with secondary metabolism.</title>
        <authorList>
            <person name="Dong X."/>
            <person name="Chaisiri K."/>
            <person name="Xia D."/>
            <person name="Armstrong S.D."/>
            <person name="Fang Y."/>
            <person name="Donnelly M.J."/>
            <person name="Kadowaki T."/>
            <person name="McGarry J.W."/>
            <person name="Darby A.C."/>
            <person name="Makepeace B.L."/>
        </authorList>
    </citation>
    <scope>NUCLEOTIDE SEQUENCE [LARGE SCALE GENOMIC DNA]</scope>
    <source>
        <strain evidence="2">UoL-UT</strain>
    </source>
</reference>
<organism evidence="2 3">
    <name type="scientific">Leptotrombidium deliense</name>
    <dbReference type="NCBI Taxonomy" id="299467"/>
    <lineage>
        <taxon>Eukaryota</taxon>
        <taxon>Metazoa</taxon>
        <taxon>Ecdysozoa</taxon>
        <taxon>Arthropoda</taxon>
        <taxon>Chelicerata</taxon>
        <taxon>Arachnida</taxon>
        <taxon>Acari</taxon>
        <taxon>Acariformes</taxon>
        <taxon>Trombidiformes</taxon>
        <taxon>Prostigmata</taxon>
        <taxon>Anystina</taxon>
        <taxon>Parasitengona</taxon>
        <taxon>Trombiculoidea</taxon>
        <taxon>Trombiculidae</taxon>
        <taxon>Leptotrombidium</taxon>
    </lineage>
</organism>
<dbReference type="AlphaFoldDB" id="A0A443SUW1"/>
<dbReference type="EMBL" id="NCKV01000210">
    <property type="protein sequence ID" value="RWS31303.1"/>
    <property type="molecule type" value="Genomic_DNA"/>
</dbReference>
<feature type="non-terminal residue" evidence="2">
    <location>
        <position position="1"/>
    </location>
</feature>
<dbReference type="STRING" id="299467.A0A443SUW1"/>
<dbReference type="Proteomes" id="UP000288716">
    <property type="component" value="Unassembled WGS sequence"/>
</dbReference>
<dbReference type="SUPFAM" id="SSF49329">
    <property type="entry name" value="Cu,Zn superoxide dismutase-like"/>
    <property type="match status" value="6"/>
</dbReference>
<evidence type="ECO:0000259" key="1">
    <source>
        <dbReference type="Pfam" id="PF00080"/>
    </source>
</evidence>
<evidence type="ECO:0000313" key="2">
    <source>
        <dbReference type="EMBL" id="RWS31303.1"/>
    </source>
</evidence>
<accession>A0A443SUW1</accession>
<keyword evidence="3" id="KW-1185">Reference proteome</keyword>
<feature type="domain" description="Superoxide dismutase copper/zinc binding" evidence="1">
    <location>
        <begin position="629"/>
        <end position="752"/>
    </location>
</feature>
<name>A0A443SUW1_9ACAR</name>
<dbReference type="PANTHER" id="PTHR20910:SF1">
    <property type="entry name" value="SUPEROXIDE DISMUTASE COPPER_ZINC BINDING DOMAIN-CONTAINING PROTEIN"/>
    <property type="match status" value="1"/>
</dbReference>